<gene>
    <name evidence="2" type="ORF">EGW08_010884</name>
</gene>
<evidence type="ECO:0000313" key="2">
    <source>
        <dbReference type="EMBL" id="RUS81352.1"/>
    </source>
</evidence>
<dbReference type="AlphaFoldDB" id="A0A3S1BI84"/>
<feature type="region of interest" description="Disordered" evidence="1">
    <location>
        <begin position="159"/>
        <end position="180"/>
    </location>
</feature>
<feature type="compositionally biased region" description="Basic and acidic residues" evidence="1">
    <location>
        <begin position="96"/>
        <end position="116"/>
    </location>
</feature>
<proteinExistence type="predicted"/>
<sequence length="308" mass="35124">MDKDAYKRLWEQQNSQRGAPVERAAAGRNKKDRNVPVQRLDTDALIAEVLAEKLEEENRKLRQERQQLEAAKHPEGSRHLTRQALDSPGGLPVGGYEDHRRKLEEERRQEYLELQRQKASQQAWGNKPGASSEGLLIRADPGQERLQQLKEERNKEYNELLAKKRKMPTPERYGLPRDVDEAEDFGLLHNLGARDREMPRQGDPPASQLNLSGHGVMDNAIRRGYQGRPLREQTDEYKAAAIGSNESDAAKRIPALIASPEPRGPTNSILLQQRRSKWQDINIKPYSQCQDYVTDVSMMPLQTDIGVK</sequence>
<feature type="region of interest" description="Disordered" evidence="1">
    <location>
        <begin position="1"/>
        <end position="34"/>
    </location>
</feature>
<feature type="compositionally biased region" description="Basic and acidic residues" evidence="1">
    <location>
        <begin position="1"/>
        <end position="10"/>
    </location>
</feature>
<name>A0A3S1BI84_ELYCH</name>
<accession>A0A3S1BI84</accession>
<reference evidence="2 3" key="1">
    <citation type="submission" date="2019-01" db="EMBL/GenBank/DDBJ databases">
        <title>A draft genome assembly of the solar-powered sea slug Elysia chlorotica.</title>
        <authorList>
            <person name="Cai H."/>
            <person name="Li Q."/>
            <person name="Fang X."/>
            <person name="Li J."/>
            <person name="Curtis N.E."/>
            <person name="Altenburger A."/>
            <person name="Shibata T."/>
            <person name="Feng M."/>
            <person name="Maeda T."/>
            <person name="Schwartz J.A."/>
            <person name="Shigenobu S."/>
            <person name="Lundholm N."/>
            <person name="Nishiyama T."/>
            <person name="Yang H."/>
            <person name="Hasebe M."/>
            <person name="Li S."/>
            <person name="Pierce S.K."/>
            <person name="Wang J."/>
        </authorList>
    </citation>
    <scope>NUCLEOTIDE SEQUENCE [LARGE SCALE GENOMIC DNA]</scope>
    <source>
        <strain evidence="2">EC2010</strain>
        <tissue evidence="2">Whole organism of an adult</tissue>
    </source>
</reference>
<dbReference type="EMBL" id="RQTK01000342">
    <property type="protein sequence ID" value="RUS81352.1"/>
    <property type="molecule type" value="Genomic_DNA"/>
</dbReference>
<dbReference type="OrthoDB" id="10661745at2759"/>
<protein>
    <submittedName>
        <fullName evidence="2">Uncharacterized protein</fullName>
    </submittedName>
</protein>
<keyword evidence="3" id="KW-1185">Reference proteome</keyword>
<feature type="compositionally biased region" description="Basic and acidic residues" evidence="1">
    <location>
        <begin position="61"/>
        <end position="78"/>
    </location>
</feature>
<comment type="caution">
    <text evidence="2">The sequence shown here is derived from an EMBL/GenBank/DDBJ whole genome shotgun (WGS) entry which is preliminary data.</text>
</comment>
<organism evidence="2 3">
    <name type="scientific">Elysia chlorotica</name>
    <name type="common">Eastern emerald elysia</name>
    <name type="synonym">Sea slug</name>
    <dbReference type="NCBI Taxonomy" id="188477"/>
    <lineage>
        <taxon>Eukaryota</taxon>
        <taxon>Metazoa</taxon>
        <taxon>Spiralia</taxon>
        <taxon>Lophotrochozoa</taxon>
        <taxon>Mollusca</taxon>
        <taxon>Gastropoda</taxon>
        <taxon>Heterobranchia</taxon>
        <taxon>Euthyneura</taxon>
        <taxon>Panpulmonata</taxon>
        <taxon>Sacoglossa</taxon>
        <taxon>Placobranchoidea</taxon>
        <taxon>Plakobranchidae</taxon>
        <taxon>Elysia</taxon>
    </lineage>
</organism>
<evidence type="ECO:0000313" key="3">
    <source>
        <dbReference type="Proteomes" id="UP000271974"/>
    </source>
</evidence>
<dbReference type="Proteomes" id="UP000271974">
    <property type="component" value="Unassembled WGS sequence"/>
</dbReference>
<evidence type="ECO:0000256" key="1">
    <source>
        <dbReference type="SAM" id="MobiDB-lite"/>
    </source>
</evidence>
<feature type="region of interest" description="Disordered" evidence="1">
    <location>
        <begin position="61"/>
        <end position="139"/>
    </location>
</feature>